<keyword evidence="1" id="KW-0812">Transmembrane</keyword>
<dbReference type="EMBL" id="CABWKQ010000006">
    <property type="protein sequence ID" value="VWX33840.1"/>
    <property type="molecule type" value="Genomic_DNA"/>
</dbReference>
<feature type="transmembrane region" description="Helical" evidence="1">
    <location>
        <begin position="130"/>
        <end position="147"/>
    </location>
</feature>
<feature type="transmembrane region" description="Helical" evidence="1">
    <location>
        <begin position="69"/>
        <end position="86"/>
    </location>
</feature>
<name>A0A653I4R7_9BACL</name>
<organism evidence="2 3">
    <name type="scientific">Exiguobacterium oxidotolerans</name>
    <dbReference type="NCBI Taxonomy" id="223958"/>
    <lineage>
        <taxon>Bacteria</taxon>
        <taxon>Bacillati</taxon>
        <taxon>Bacillota</taxon>
        <taxon>Bacilli</taxon>
        <taxon>Bacillales</taxon>
        <taxon>Bacillales Family XII. Incertae Sedis</taxon>
        <taxon>Exiguobacterium</taxon>
    </lineage>
</organism>
<evidence type="ECO:0000313" key="3">
    <source>
        <dbReference type="Proteomes" id="UP000439752"/>
    </source>
</evidence>
<keyword evidence="1" id="KW-0472">Membrane</keyword>
<gene>
    <name evidence="2" type="ORF">EXIGUO9Y_140003</name>
</gene>
<proteinExistence type="predicted"/>
<keyword evidence="3" id="KW-1185">Reference proteome</keyword>
<evidence type="ECO:0000313" key="2">
    <source>
        <dbReference type="EMBL" id="VWX33840.1"/>
    </source>
</evidence>
<keyword evidence="1" id="KW-1133">Transmembrane helix</keyword>
<accession>A0A653I4R7</accession>
<dbReference type="Proteomes" id="UP000439752">
    <property type="component" value="Unassembled WGS sequence"/>
</dbReference>
<protein>
    <submittedName>
        <fullName evidence="2">Uncharacterized protein</fullName>
    </submittedName>
</protein>
<dbReference type="AlphaFoldDB" id="A0A653I4R7"/>
<sequence>MNMTTKKYIPLFFVLLIISIMLNGWPAGIYPDGSIGIVQILTSIGWFAFLMGSILILKNTSLIRFLFNYLRFGFIGGMVVYLITLFENHLWDQTWFDIMSGIQYPLYVLFVVPMFGWNAFTAIPYGDFSFLIGFLYLLIAFGLSLRYKKIKIESLRY</sequence>
<dbReference type="RefSeq" id="WP_159172868.1">
    <property type="nucleotide sequence ID" value="NZ_LR732308.1"/>
</dbReference>
<feature type="transmembrane region" description="Helical" evidence="1">
    <location>
        <begin position="36"/>
        <end position="57"/>
    </location>
</feature>
<evidence type="ECO:0000256" key="1">
    <source>
        <dbReference type="SAM" id="Phobius"/>
    </source>
</evidence>
<reference evidence="2 3" key="1">
    <citation type="submission" date="2019-10" db="EMBL/GenBank/DDBJ databases">
        <authorList>
            <person name="Karimi E."/>
        </authorList>
    </citation>
    <scope>NUCLEOTIDE SEQUENCE [LARGE SCALE GENOMIC DNA]</scope>
    <source>
        <strain evidence="2">Exiguobacterium sp. 9Y</strain>
    </source>
</reference>